<organism evidence="2 4">
    <name type="scientific">Frigoribacterium faeni</name>
    <dbReference type="NCBI Taxonomy" id="145483"/>
    <lineage>
        <taxon>Bacteria</taxon>
        <taxon>Bacillati</taxon>
        <taxon>Actinomycetota</taxon>
        <taxon>Actinomycetes</taxon>
        <taxon>Micrococcales</taxon>
        <taxon>Microbacteriaceae</taxon>
        <taxon>Frigoribacterium</taxon>
    </lineage>
</organism>
<dbReference type="EMBL" id="BJUV01000027">
    <property type="protein sequence ID" value="GEK84114.1"/>
    <property type="molecule type" value="Genomic_DNA"/>
</dbReference>
<dbReference type="RefSeq" id="WP_146856447.1">
    <property type="nucleotide sequence ID" value="NZ_BAAAHR010000006.1"/>
</dbReference>
<sequence>MSVPSSEFRDWARLVGLPTAALPLARALGVSRSTLQAQLLRGRVPEVQVVTAARAAGVAPAAALTAFDRYADLADLPIAPSTAEVLAQVELADALVALVGRQIDGSREALVGVHEWRDPPQPGSVRNWLDAVDPGALRATLAERWRIAPSNLSAAITSARLRPSQLIEISRIAGTSWTGGLAAAGILTLEEAGWRHGARPEALARLSDVDLNDLVADRLSAAQRDARRLAADRDAAHRIHDTLG</sequence>
<evidence type="ECO:0000313" key="3">
    <source>
        <dbReference type="Proteomes" id="UP000321154"/>
    </source>
</evidence>
<proteinExistence type="predicted"/>
<dbReference type="Proteomes" id="UP000522688">
    <property type="component" value="Unassembled WGS sequence"/>
</dbReference>
<gene>
    <name evidence="2" type="ORF">FB463_002752</name>
    <name evidence="1" type="ORF">FFA01_24230</name>
</gene>
<reference evidence="1 3" key="1">
    <citation type="submission" date="2019-07" db="EMBL/GenBank/DDBJ databases">
        <title>Whole genome shotgun sequence of Frigoribacterium faeni NBRC 103066.</title>
        <authorList>
            <person name="Hosoyama A."/>
            <person name="Uohara A."/>
            <person name="Ohji S."/>
            <person name="Ichikawa N."/>
        </authorList>
    </citation>
    <scope>NUCLEOTIDE SEQUENCE [LARGE SCALE GENOMIC DNA]</scope>
    <source>
        <strain evidence="1 3">NBRC 103066</strain>
    </source>
</reference>
<reference evidence="2 4" key="2">
    <citation type="submission" date="2020-07" db="EMBL/GenBank/DDBJ databases">
        <title>Sequencing the genomes of 1000 actinobacteria strains.</title>
        <authorList>
            <person name="Klenk H.-P."/>
        </authorList>
    </citation>
    <scope>NUCLEOTIDE SEQUENCE [LARGE SCALE GENOMIC DNA]</scope>
    <source>
        <strain evidence="2 4">DSM 10309</strain>
    </source>
</reference>
<name>A0A7W3JKB3_9MICO</name>
<dbReference type="EMBL" id="JACGWW010000005">
    <property type="protein sequence ID" value="MBA8814479.1"/>
    <property type="molecule type" value="Genomic_DNA"/>
</dbReference>
<dbReference type="Proteomes" id="UP000321154">
    <property type="component" value="Unassembled WGS sequence"/>
</dbReference>
<evidence type="ECO:0000313" key="2">
    <source>
        <dbReference type="EMBL" id="MBA8814479.1"/>
    </source>
</evidence>
<comment type="caution">
    <text evidence="2">The sequence shown here is derived from an EMBL/GenBank/DDBJ whole genome shotgun (WGS) entry which is preliminary data.</text>
</comment>
<dbReference type="OrthoDB" id="5107685at2"/>
<evidence type="ECO:0008006" key="5">
    <source>
        <dbReference type="Google" id="ProtNLM"/>
    </source>
</evidence>
<evidence type="ECO:0000313" key="1">
    <source>
        <dbReference type="EMBL" id="GEK84114.1"/>
    </source>
</evidence>
<accession>A0A7W3JKB3</accession>
<evidence type="ECO:0000313" key="4">
    <source>
        <dbReference type="Proteomes" id="UP000522688"/>
    </source>
</evidence>
<protein>
    <recommendedName>
        <fullName evidence="5">DNA-binding protein</fullName>
    </recommendedName>
</protein>
<dbReference type="AlphaFoldDB" id="A0A7W3JKB3"/>
<keyword evidence="3" id="KW-1185">Reference proteome</keyword>